<protein>
    <submittedName>
        <fullName evidence="3">Transcription elongation GreA/GreB family factor</fullName>
    </submittedName>
</protein>
<dbReference type="Proteomes" id="UP000317940">
    <property type="component" value="Unassembled WGS sequence"/>
</dbReference>
<feature type="domain" description="Transcription elongation factor GreA/GreB C-terminal" evidence="2">
    <location>
        <begin position="83"/>
        <end position="154"/>
    </location>
</feature>
<evidence type="ECO:0000313" key="4">
    <source>
        <dbReference type="Proteomes" id="UP000317940"/>
    </source>
</evidence>
<organism evidence="3 4">
    <name type="scientific">Kitasatospora viridis</name>
    <dbReference type="NCBI Taxonomy" id="281105"/>
    <lineage>
        <taxon>Bacteria</taxon>
        <taxon>Bacillati</taxon>
        <taxon>Actinomycetota</taxon>
        <taxon>Actinomycetes</taxon>
        <taxon>Kitasatosporales</taxon>
        <taxon>Streptomycetaceae</taxon>
        <taxon>Kitasatospora</taxon>
    </lineage>
</organism>
<dbReference type="GO" id="GO:0070063">
    <property type="term" value="F:RNA polymerase binding"/>
    <property type="evidence" value="ECO:0007669"/>
    <property type="project" value="InterPro"/>
</dbReference>
<feature type="region of interest" description="Disordered" evidence="1">
    <location>
        <begin position="28"/>
        <end position="55"/>
    </location>
</feature>
<evidence type="ECO:0000256" key="1">
    <source>
        <dbReference type="SAM" id="MobiDB-lite"/>
    </source>
</evidence>
<dbReference type="Pfam" id="PF01272">
    <property type="entry name" value="GreA_GreB"/>
    <property type="match status" value="1"/>
</dbReference>
<dbReference type="AlphaFoldDB" id="A0A561S991"/>
<comment type="caution">
    <text evidence="3">The sequence shown here is derived from an EMBL/GenBank/DDBJ whole genome shotgun (WGS) entry which is preliminary data.</text>
</comment>
<gene>
    <name evidence="3" type="ORF">FHX73_1968</name>
</gene>
<dbReference type="EMBL" id="VIWT01000009">
    <property type="protein sequence ID" value="TWF71438.1"/>
    <property type="molecule type" value="Genomic_DNA"/>
</dbReference>
<dbReference type="OrthoDB" id="3823115at2"/>
<dbReference type="GO" id="GO:0006354">
    <property type="term" value="P:DNA-templated transcription elongation"/>
    <property type="evidence" value="ECO:0007669"/>
    <property type="project" value="TreeGrafter"/>
</dbReference>
<dbReference type="PANTHER" id="PTHR30437">
    <property type="entry name" value="TRANSCRIPTION ELONGATION FACTOR GREA"/>
    <property type="match status" value="1"/>
</dbReference>
<dbReference type="PANTHER" id="PTHR30437:SF4">
    <property type="entry name" value="TRANSCRIPTION ELONGATION FACTOR GREA"/>
    <property type="match status" value="1"/>
</dbReference>
<dbReference type="PIRSF" id="PIRSF006092">
    <property type="entry name" value="GreA_GreB"/>
    <property type="match status" value="1"/>
</dbReference>
<name>A0A561S991_9ACTN</name>
<evidence type="ECO:0000313" key="3">
    <source>
        <dbReference type="EMBL" id="TWF71438.1"/>
    </source>
</evidence>
<keyword evidence="4" id="KW-1185">Reference proteome</keyword>
<reference evidence="3 4" key="1">
    <citation type="submission" date="2019-06" db="EMBL/GenBank/DDBJ databases">
        <title>Sequencing the genomes of 1000 actinobacteria strains.</title>
        <authorList>
            <person name="Klenk H.-P."/>
        </authorList>
    </citation>
    <scope>NUCLEOTIDE SEQUENCE [LARGE SCALE GENOMIC DNA]</scope>
    <source>
        <strain evidence="3 4">DSM 44826</strain>
    </source>
</reference>
<dbReference type="NCBIfam" id="NF004548">
    <property type="entry name" value="PRK05892.1"/>
    <property type="match status" value="1"/>
</dbReference>
<dbReference type="InterPro" id="IPR036953">
    <property type="entry name" value="GreA/GreB_C_sf"/>
</dbReference>
<sequence>MTGLPEPIADDARRALEQELAQLRAERAAVGSTLRGHDADEVGDQADQADELQRADQANRLDRRIAELQVRLEQAAVAGPPRTDAIGVGTSLTVRFDDGTTRSVQIGELANELDDSLVTSDSPLGLALLGHRAGDTVRYTTPVGNAAAEVLSIDS</sequence>
<dbReference type="GO" id="GO:0003677">
    <property type="term" value="F:DNA binding"/>
    <property type="evidence" value="ECO:0007669"/>
    <property type="project" value="InterPro"/>
</dbReference>
<dbReference type="Gene3D" id="3.10.50.30">
    <property type="entry name" value="Transcription elongation factor, GreA/GreB, C-terminal domain"/>
    <property type="match status" value="1"/>
</dbReference>
<dbReference type="SUPFAM" id="SSF54534">
    <property type="entry name" value="FKBP-like"/>
    <property type="match status" value="1"/>
</dbReference>
<feature type="compositionally biased region" description="Acidic residues" evidence="1">
    <location>
        <begin position="41"/>
        <end position="50"/>
    </location>
</feature>
<dbReference type="RefSeq" id="WP_145911653.1">
    <property type="nucleotide sequence ID" value="NZ_BAAAMZ010000028.1"/>
</dbReference>
<accession>A0A561S991</accession>
<evidence type="ECO:0000259" key="2">
    <source>
        <dbReference type="Pfam" id="PF01272"/>
    </source>
</evidence>
<dbReference type="InterPro" id="IPR023459">
    <property type="entry name" value="Tscrpt_elong_fac_GreA/B_fam"/>
</dbReference>
<proteinExistence type="predicted"/>
<dbReference type="GO" id="GO:0032784">
    <property type="term" value="P:regulation of DNA-templated transcription elongation"/>
    <property type="evidence" value="ECO:0007669"/>
    <property type="project" value="InterPro"/>
</dbReference>
<dbReference type="InterPro" id="IPR001437">
    <property type="entry name" value="Tscrpt_elong_fac_GreA/B_C"/>
</dbReference>